<evidence type="ECO:0000256" key="5">
    <source>
        <dbReference type="ARBA" id="ARBA00023295"/>
    </source>
</evidence>
<evidence type="ECO:0000256" key="3">
    <source>
        <dbReference type="ARBA" id="ARBA00023001"/>
    </source>
</evidence>
<dbReference type="Gene3D" id="2.70.100.10">
    <property type="entry name" value="Glycoside hydrolase, family 7, domain"/>
    <property type="match status" value="1"/>
</dbReference>
<feature type="chain" id="PRO_5047239217" evidence="7">
    <location>
        <begin position="19"/>
        <end position="67"/>
    </location>
</feature>
<dbReference type="InterPro" id="IPR013320">
    <property type="entry name" value="ConA-like_dom_sf"/>
</dbReference>
<evidence type="ECO:0000256" key="2">
    <source>
        <dbReference type="ARBA" id="ARBA00022801"/>
    </source>
</evidence>
<dbReference type="Proteomes" id="UP001642405">
    <property type="component" value="Unassembled WGS sequence"/>
</dbReference>
<keyword evidence="5" id="KW-0326">Glycosidase</keyword>
<keyword evidence="3" id="KW-0136">Cellulose degradation</keyword>
<organism evidence="8 9">
    <name type="scientific">Sporothrix curviconia</name>
    <dbReference type="NCBI Taxonomy" id="1260050"/>
    <lineage>
        <taxon>Eukaryota</taxon>
        <taxon>Fungi</taxon>
        <taxon>Dikarya</taxon>
        <taxon>Ascomycota</taxon>
        <taxon>Pezizomycotina</taxon>
        <taxon>Sordariomycetes</taxon>
        <taxon>Sordariomycetidae</taxon>
        <taxon>Ophiostomatales</taxon>
        <taxon>Ophiostomataceae</taxon>
        <taxon>Sporothrix</taxon>
    </lineage>
</organism>
<evidence type="ECO:0000256" key="6">
    <source>
        <dbReference type="ARBA" id="ARBA00023326"/>
    </source>
</evidence>
<proteinExistence type="inferred from homology"/>
<dbReference type="InterPro" id="IPR001722">
    <property type="entry name" value="Glyco_hydro_7"/>
</dbReference>
<keyword evidence="4" id="KW-0119">Carbohydrate metabolism</keyword>
<keyword evidence="2" id="KW-0378">Hydrolase</keyword>
<evidence type="ECO:0000256" key="1">
    <source>
        <dbReference type="ARBA" id="ARBA00006044"/>
    </source>
</evidence>
<name>A0ABP0CTC9_9PEZI</name>
<keyword evidence="6" id="KW-0624">Polysaccharide degradation</keyword>
<evidence type="ECO:0000313" key="8">
    <source>
        <dbReference type="EMBL" id="CAK7235053.1"/>
    </source>
</evidence>
<keyword evidence="9" id="KW-1185">Reference proteome</keyword>
<dbReference type="Pfam" id="PF00840">
    <property type="entry name" value="Glyco_hydro_7"/>
    <property type="match status" value="1"/>
</dbReference>
<accession>A0ABP0CTC9</accession>
<evidence type="ECO:0000256" key="7">
    <source>
        <dbReference type="SAM" id="SignalP"/>
    </source>
</evidence>
<feature type="signal peptide" evidence="7">
    <location>
        <begin position="1"/>
        <end position="18"/>
    </location>
</feature>
<protein>
    <submittedName>
        <fullName evidence="8">Uncharacterized protein</fullName>
    </submittedName>
</protein>
<evidence type="ECO:0000313" key="9">
    <source>
        <dbReference type="Proteomes" id="UP001642405"/>
    </source>
</evidence>
<gene>
    <name evidence="8" type="ORF">SCUCBS95973_009140</name>
</gene>
<dbReference type="EMBL" id="CAWUHB010000092">
    <property type="protein sequence ID" value="CAK7235053.1"/>
    <property type="molecule type" value="Genomic_DNA"/>
</dbReference>
<comment type="similarity">
    <text evidence="1">Belongs to the glycosyl hydrolase 7 (cellulase C) family.</text>
</comment>
<evidence type="ECO:0000256" key="4">
    <source>
        <dbReference type="ARBA" id="ARBA00023277"/>
    </source>
</evidence>
<sequence>MTIIPLAIALGRLSLVAAQHPGNITEVHPRLTTYHCTKAGGCAAKEVAVVLESSKRAVYQVDAPNVG</sequence>
<dbReference type="SUPFAM" id="SSF49899">
    <property type="entry name" value="Concanavalin A-like lectins/glucanases"/>
    <property type="match status" value="1"/>
</dbReference>
<dbReference type="InterPro" id="IPR037019">
    <property type="entry name" value="Glyco_hydro_7_sf"/>
</dbReference>
<keyword evidence="7" id="KW-0732">Signal</keyword>
<reference evidence="8 9" key="1">
    <citation type="submission" date="2024-01" db="EMBL/GenBank/DDBJ databases">
        <authorList>
            <person name="Allen C."/>
            <person name="Tagirdzhanova G."/>
        </authorList>
    </citation>
    <scope>NUCLEOTIDE SEQUENCE [LARGE SCALE GENOMIC DNA]</scope>
</reference>
<comment type="caution">
    <text evidence="8">The sequence shown here is derived from an EMBL/GenBank/DDBJ whole genome shotgun (WGS) entry which is preliminary data.</text>
</comment>